<dbReference type="Proteomes" id="UP000265566">
    <property type="component" value="Chromosome 1"/>
</dbReference>
<name>A0A072VF12_MEDTR</name>
<dbReference type="EnsemblPlants" id="KEH40196">
    <property type="protein sequence ID" value="KEH40196"/>
    <property type="gene ID" value="MTR_1g023125"/>
</dbReference>
<evidence type="ECO:0000256" key="1">
    <source>
        <dbReference type="SAM" id="MobiDB-lite"/>
    </source>
</evidence>
<reference evidence="2 5" key="2">
    <citation type="journal article" date="2014" name="BMC Genomics">
        <title>An improved genome release (version Mt4.0) for the model legume Medicago truncatula.</title>
        <authorList>
            <person name="Tang H."/>
            <person name="Krishnakumar V."/>
            <person name="Bidwell S."/>
            <person name="Rosen B."/>
            <person name="Chan A."/>
            <person name="Zhou S."/>
            <person name="Gentzbittel L."/>
            <person name="Childs K.L."/>
            <person name="Yandell M."/>
            <person name="Gundlach H."/>
            <person name="Mayer K.F."/>
            <person name="Schwartz D.C."/>
            <person name="Town C.D."/>
        </authorList>
    </citation>
    <scope>GENOME REANNOTATION</scope>
    <source>
        <strain evidence="2">A17</strain>
        <strain evidence="4 5">cv. Jemalong A17</strain>
    </source>
</reference>
<dbReference type="Proteomes" id="UP000002051">
    <property type="component" value="Unassembled WGS sequence"/>
</dbReference>
<dbReference type="AlphaFoldDB" id="A0A072VF12"/>
<dbReference type="Gramene" id="rna987">
    <property type="protein sequence ID" value="RHN77523.1"/>
    <property type="gene ID" value="gene987"/>
</dbReference>
<dbReference type="EMBL" id="PSQE01000001">
    <property type="protein sequence ID" value="RHN77523.1"/>
    <property type="molecule type" value="Genomic_DNA"/>
</dbReference>
<evidence type="ECO:0000313" key="2">
    <source>
        <dbReference type="EMBL" id="KEH40196.1"/>
    </source>
</evidence>
<organism evidence="2 5">
    <name type="scientific">Medicago truncatula</name>
    <name type="common">Barrel medic</name>
    <name type="synonym">Medicago tribuloides</name>
    <dbReference type="NCBI Taxonomy" id="3880"/>
    <lineage>
        <taxon>Eukaryota</taxon>
        <taxon>Viridiplantae</taxon>
        <taxon>Streptophyta</taxon>
        <taxon>Embryophyta</taxon>
        <taxon>Tracheophyta</taxon>
        <taxon>Spermatophyta</taxon>
        <taxon>Magnoliopsida</taxon>
        <taxon>eudicotyledons</taxon>
        <taxon>Gunneridae</taxon>
        <taxon>Pentapetalae</taxon>
        <taxon>rosids</taxon>
        <taxon>fabids</taxon>
        <taxon>Fabales</taxon>
        <taxon>Fabaceae</taxon>
        <taxon>Papilionoideae</taxon>
        <taxon>50 kb inversion clade</taxon>
        <taxon>NPAAA clade</taxon>
        <taxon>Hologalegina</taxon>
        <taxon>IRL clade</taxon>
        <taxon>Trifolieae</taxon>
        <taxon>Medicago</taxon>
    </lineage>
</organism>
<accession>A0A072VF12</accession>
<keyword evidence="5" id="KW-1185">Reference proteome</keyword>
<protein>
    <submittedName>
        <fullName evidence="2 4">Uncharacterized protein</fullName>
    </submittedName>
</protein>
<gene>
    <name evidence="2" type="ordered locus">MTR_1g023125</name>
    <name evidence="3" type="ORF">MtrunA17_Chr1g0155711</name>
</gene>
<dbReference type="EMBL" id="CM001217">
    <property type="protein sequence ID" value="KEH40196.1"/>
    <property type="molecule type" value="Genomic_DNA"/>
</dbReference>
<reference evidence="6" key="4">
    <citation type="journal article" date="2018" name="Nat. Plants">
        <title>Whole-genome landscape of Medicago truncatula symbiotic genes.</title>
        <authorList>
            <person name="Pecrix Y."/>
            <person name="Staton S.E."/>
            <person name="Sallet E."/>
            <person name="Lelandais-Briere C."/>
            <person name="Moreau S."/>
            <person name="Carrere S."/>
            <person name="Blein T."/>
            <person name="Jardinaud M.F."/>
            <person name="Latrasse D."/>
            <person name="Zouine M."/>
            <person name="Zahm M."/>
            <person name="Kreplak J."/>
            <person name="Mayjonade B."/>
            <person name="Satge C."/>
            <person name="Perez M."/>
            <person name="Cauet S."/>
            <person name="Marande W."/>
            <person name="Chantry-Darmon C."/>
            <person name="Lopez-Roques C."/>
            <person name="Bouchez O."/>
            <person name="Berard A."/>
            <person name="Debelle F."/>
            <person name="Munos S."/>
            <person name="Bendahmane A."/>
            <person name="Berges H."/>
            <person name="Niebel A."/>
            <person name="Buitink J."/>
            <person name="Frugier F."/>
            <person name="Benhamed M."/>
            <person name="Crespi M."/>
            <person name="Gouzy J."/>
            <person name="Gamas P."/>
        </authorList>
    </citation>
    <scope>NUCLEOTIDE SEQUENCE [LARGE SCALE GENOMIC DNA]</scope>
    <source>
        <strain evidence="6">cv. Jemalong A17</strain>
    </source>
</reference>
<evidence type="ECO:0000313" key="6">
    <source>
        <dbReference type="Proteomes" id="UP000265566"/>
    </source>
</evidence>
<proteinExistence type="predicted"/>
<evidence type="ECO:0000313" key="3">
    <source>
        <dbReference type="EMBL" id="RHN77523.1"/>
    </source>
</evidence>
<reference evidence="3" key="5">
    <citation type="journal article" date="2018" name="Nat. Plants">
        <title>Whole-genome landscape of Medicago truncatula symbiotic genes.</title>
        <authorList>
            <person name="Pecrix Y."/>
            <person name="Gamas P."/>
            <person name="Carrere S."/>
        </authorList>
    </citation>
    <scope>NUCLEOTIDE SEQUENCE</scope>
    <source>
        <tissue evidence="3">Leaves</tissue>
    </source>
</reference>
<dbReference type="HOGENOM" id="CLU_1848058_0_0_1"/>
<evidence type="ECO:0000313" key="4">
    <source>
        <dbReference type="EnsemblPlants" id="KEH40196"/>
    </source>
</evidence>
<reference evidence="2 5" key="1">
    <citation type="journal article" date="2011" name="Nature">
        <title>The Medicago genome provides insight into the evolution of rhizobial symbioses.</title>
        <authorList>
            <person name="Young N.D."/>
            <person name="Debelle F."/>
            <person name="Oldroyd G.E."/>
            <person name="Geurts R."/>
            <person name="Cannon S.B."/>
            <person name="Udvardi M.K."/>
            <person name="Benedito V.A."/>
            <person name="Mayer K.F."/>
            <person name="Gouzy J."/>
            <person name="Schoof H."/>
            <person name="Van de Peer Y."/>
            <person name="Proost S."/>
            <person name="Cook D.R."/>
            <person name="Meyers B.C."/>
            <person name="Spannagl M."/>
            <person name="Cheung F."/>
            <person name="De Mita S."/>
            <person name="Krishnakumar V."/>
            <person name="Gundlach H."/>
            <person name="Zhou S."/>
            <person name="Mudge J."/>
            <person name="Bharti A.K."/>
            <person name="Murray J.D."/>
            <person name="Naoumkina M.A."/>
            <person name="Rosen B."/>
            <person name="Silverstein K.A."/>
            <person name="Tang H."/>
            <person name="Rombauts S."/>
            <person name="Zhao P.X."/>
            <person name="Zhou P."/>
            <person name="Barbe V."/>
            <person name="Bardou P."/>
            <person name="Bechner M."/>
            <person name="Bellec A."/>
            <person name="Berger A."/>
            <person name="Berges H."/>
            <person name="Bidwell S."/>
            <person name="Bisseling T."/>
            <person name="Choisne N."/>
            <person name="Couloux A."/>
            <person name="Denny R."/>
            <person name="Deshpande S."/>
            <person name="Dai X."/>
            <person name="Doyle J.J."/>
            <person name="Dudez A.M."/>
            <person name="Farmer A.D."/>
            <person name="Fouteau S."/>
            <person name="Franken C."/>
            <person name="Gibelin C."/>
            <person name="Gish J."/>
            <person name="Goldstein S."/>
            <person name="Gonzalez A.J."/>
            <person name="Green P.J."/>
            <person name="Hallab A."/>
            <person name="Hartog M."/>
            <person name="Hua A."/>
            <person name="Humphray S.J."/>
            <person name="Jeong D.H."/>
            <person name="Jing Y."/>
            <person name="Jocker A."/>
            <person name="Kenton S.M."/>
            <person name="Kim D.J."/>
            <person name="Klee K."/>
            <person name="Lai H."/>
            <person name="Lang C."/>
            <person name="Lin S."/>
            <person name="Macmil S.L."/>
            <person name="Magdelenat G."/>
            <person name="Matthews L."/>
            <person name="McCorrison J."/>
            <person name="Monaghan E.L."/>
            <person name="Mun J.H."/>
            <person name="Najar F.Z."/>
            <person name="Nicholson C."/>
            <person name="Noirot C."/>
            <person name="O'Bleness M."/>
            <person name="Paule C.R."/>
            <person name="Poulain J."/>
            <person name="Prion F."/>
            <person name="Qin B."/>
            <person name="Qu C."/>
            <person name="Retzel E.F."/>
            <person name="Riddle C."/>
            <person name="Sallet E."/>
            <person name="Samain S."/>
            <person name="Samson N."/>
            <person name="Sanders I."/>
            <person name="Saurat O."/>
            <person name="Scarpelli C."/>
            <person name="Schiex T."/>
            <person name="Segurens B."/>
            <person name="Severin A.J."/>
            <person name="Sherrier D.J."/>
            <person name="Shi R."/>
            <person name="Sims S."/>
            <person name="Singer S.R."/>
            <person name="Sinharoy S."/>
            <person name="Sterck L."/>
            <person name="Viollet A."/>
            <person name="Wang B.B."/>
            <person name="Wang K."/>
            <person name="Wang M."/>
            <person name="Wang X."/>
            <person name="Warfsmann J."/>
            <person name="Weissenbach J."/>
            <person name="White D.D."/>
            <person name="White J.D."/>
            <person name="Wiley G.B."/>
            <person name="Wincker P."/>
            <person name="Xing Y."/>
            <person name="Yang L."/>
            <person name="Yao Z."/>
            <person name="Ying F."/>
            <person name="Zhai J."/>
            <person name="Zhou L."/>
            <person name="Zuber A."/>
            <person name="Denarie J."/>
            <person name="Dixon R.A."/>
            <person name="May G.D."/>
            <person name="Schwartz D.C."/>
            <person name="Rogers J."/>
            <person name="Quetier F."/>
            <person name="Town C.D."/>
            <person name="Roe B.A."/>
        </authorList>
    </citation>
    <scope>NUCLEOTIDE SEQUENCE [LARGE SCALE GENOMIC DNA]</scope>
    <source>
        <strain evidence="2">A17</strain>
        <strain evidence="4 5">cv. Jemalong A17</strain>
    </source>
</reference>
<evidence type="ECO:0000313" key="5">
    <source>
        <dbReference type="Proteomes" id="UP000002051"/>
    </source>
</evidence>
<feature type="region of interest" description="Disordered" evidence="1">
    <location>
        <begin position="1"/>
        <end position="73"/>
    </location>
</feature>
<reference evidence="4" key="3">
    <citation type="submission" date="2015-04" db="UniProtKB">
        <authorList>
            <consortium name="EnsemblPlants"/>
        </authorList>
    </citation>
    <scope>IDENTIFICATION</scope>
    <source>
        <strain evidence="4">cv. Jemalong A17</strain>
    </source>
</reference>
<feature type="compositionally biased region" description="Basic residues" evidence="1">
    <location>
        <begin position="40"/>
        <end position="59"/>
    </location>
</feature>
<sequence length="139" mass="15528">MKRKAPSSYSSAMKTLKDDTHRRHRFLVLRRGYASPRSPRLSHRVKSQGTQTHHRHPQKVRNPNPNPNRPTPSLLALLGDAGEWEGGVEIDCSKGGCCMLIPKTAEKMTTDGALSDSEVVIELANYLLLSVYCCLRMIS</sequence>